<feature type="compositionally biased region" description="Basic residues" evidence="6">
    <location>
        <begin position="127"/>
        <end position="138"/>
    </location>
</feature>
<sequence>MSLKESSREHPPVFPSPAGAGISIHGEERLRILAADQSLPPCAALRSPVAVRRFQPPARASKKRKKRLDREFLVGMESTTSSAGPATGVNSLDEAVAGDRRPRGEDVGREGTMLAALRQVQSPAARASKKRKNRKKRASSAAAWPATDRHSWGSIAVVNPRLQDVLSHPGASAPERIYGRRLTRTDRKLHHNRLLMSCKIWRARGETFPLERVLTDAEQAAVKVAEGLQVQAYDRRGRHYDLVCKKLRSNNAYRLVRGWGTFLRANGLVVGKNDGAEVLSPVIRFDLRTFRSPALKMGVDGQQGGPLGLLIMHYPEGDDPATHAEAGIAEILAAAENAVAMPLPGGAAAVAVPVLEDAVDAPHEEDAVDAPHEEGAVDAPEEENAVEADDGGRLDVIIFRLEEARSTLAMQI</sequence>
<dbReference type="Gene3D" id="2.40.330.10">
    <property type="entry name" value="DNA-binding pseudobarrel domain"/>
    <property type="match status" value="1"/>
</dbReference>
<keyword evidence="4" id="KW-0804">Transcription</keyword>
<name>A0A3B6JG38_WHEAT</name>
<feature type="region of interest" description="Disordered" evidence="6">
    <location>
        <begin position="48"/>
        <end position="145"/>
    </location>
</feature>
<evidence type="ECO:0000256" key="6">
    <source>
        <dbReference type="SAM" id="MobiDB-lite"/>
    </source>
</evidence>
<evidence type="ECO:0000256" key="1">
    <source>
        <dbReference type="ARBA" id="ARBA00004123"/>
    </source>
</evidence>
<feature type="region of interest" description="Disordered" evidence="6">
    <location>
        <begin position="365"/>
        <end position="389"/>
    </location>
</feature>
<reference evidence="7" key="1">
    <citation type="submission" date="2018-08" db="EMBL/GenBank/DDBJ databases">
        <authorList>
            <person name="Rossello M."/>
        </authorList>
    </citation>
    <scope>NUCLEOTIDE SEQUENCE [LARGE SCALE GENOMIC DNA]</scope>
    <source>
        <strain evidence="7">cv. Chinese Spring</strain>
    </source>
</reference>
<dbReference type="Gramene" id="TraesCS4D03G0121000.1">
    <property type="protein sequence ID" value="TraesCS4D03G0121000.1.CDS"/>
    <property type="gene ID" value="TraesCS4D03G0121000"/>
</dbReference>
<evidence type="ECO:0000313" key="8">
    <source>
        <dbReference type="Proteomes" id="UP000019116"/>
    </source>
</evidence>
<feature type="compositionally biased region" description="Basic and acidic residues" evidence="6">
    <location>
        <begin position="97"/>
        <end position="109"/>
    </location>
</feature>
<dbReference type="EnsemblPlants" id="TraesCS4D02G064700.1">
    <property type="protein sequence ID" value="TraesCS4D02G064700.1"/>
    <property type="gene ID" value="TraesCS4D02G064700"/>
</dbReference>
<feature type="region of interest" description="Disordered" evidence="6">
    <location>
        <begin position="1"/>
        <end position="21"/>
    </location>
</feature>
<reference evidence="7" key="2">
    <citation type="submission" date="2018-10" db="UniProtKB">
        <authorList>
            <consortium name="EnsemblPlants"/>
        </authorList>
    </citation>
    <scope>IDENTIFICATION</scope>
</reference>
<comment type="subcellular location">
    <subcellularLocation>
        <location evidence="1">Nucleus</location>
    </subcellularLocation>
</comment>
<dbReference type="PANTHER" id="PTHR34397:SF31">
    <property type="entry name" value="TF-B3 DOMAIN-CONTAINING PROTEIN"/>
    <property type="match status" value="1"/>
</dbReference>
<evidence type="ECO:0000313" key="7">
    <source>
        <dbReference type="EnsemblPlants" id="TraesCS4D02G064700.1"/>
    </source>
</evidence>
<feature type="compositionally biased region" description="Polar residues" evidence="6">
    <location>
        <begin position="77"/>
        <end position="90"/>
    </location>
</feature>
<dbReference type="Gramene" id="TraesROB_scaffold_013972_01G000200.1">
    <property type="protein sequence ID" value="TraesROB_scaffold_013972_01G000200.1"/>
    <property type="gene ID" value="TraesROB_scaffold_013972_01G000200"/>
</dbReference>
<protein>
    <submittedName>
        <fullName evidence="7">Uncharacterized protein</fullName>
    </submittedName>
</protein>
<dbReference type="InterPro" id="IPR003340">
    <property type="entry name" value="B3_DNA-bd"/>
</dbReference>
<dbReference type="AlphaFoldDB" id="A0A3B6JG38"/>
<feature type="compositionally biased region" description="Acidic residues" evidence="6">
    <location>
        <begin position="379"/>
        <end position="389"/>
    </location>
</feature>
<evidence type="ECO:0000256" key="3">
    <source>
        <dbReference type="ARBA" id="ARBA00023125"/>
    </source>
</evidence>
<dbReference type="Gramene" id="TraesCAD_scaffold_143917_01G000200.1">
    <property type="protein sequence ID" value="TraesCAD_scaffold_143917_01G000200.1"/>
    <property type="gene ID" value="TraesCAD_scaffold_143917_01G000200"/>
</dbReference>
<dbReference type="PANTHER" id="PTHR34397">
    <property type="entry name" value="OS05G0237600 PROTEIN"/>
    <property type="match status" value="1"/>
</dbReference>
<accession>A0A3B6JG38</accession>
<dbReference type="CDD" id="cd10017">
    <property type="entry name" value="B3_DNA"/>
    <property type="match status" value="1"/>
</dbReference>
<dbReference type="OrthoDB" id="695844at2759"/>
<evidence type="ECO:0000256" key="4">
    <source>
        <dbReference type="ARBA" id="ARBA00023163"/>
    </source>
</evidence>
<dbReference type="InterPro" id="IPR015300">
    <property type="entry name" value="DNA-bd_pseudobarrel_sf"/>
</dbReference>
<feature type="compositionally biased region" description="Basic and acidic residues" evidence="6">
    <location>
        <begin position="1"/>
        <end position="11"/>
    </location>
</feature>
<dbReference type="Gramene" id="TraesCS4D02G064700.1">
    <property type="protein sequence ID" value="TraesCS4D02G064700.1"/>
    <property type="gene ID" value="TraesCS4D02G064700"/>
</dbReference>
<organism evidence="7">
    <name type="scientific">Triticum aestivum</name>
    <name type="common">Wheat</name>
    <dbReference type="NCBI Taxonomy" id="4565"/>
    <lineage>
        <taxon>Eukaryota</taxon>
        <taxon>Viridiplantae</taxon>
        <taxon>Streptophyta</taxon>
        <taxon>Embryophyta</taxon>
        <taxon>Tracheophyta</taxon>
        <taxon>Spermatophyta</taxon>
        <taxon>Magnoliopsida</taxon>
        <taxon>Liliopsida</taxon>
        <taxon>Poales</taxon>
        <taxon>Poaceae</taxon>
        <taxon>BOP clade</taxon>
        <taxon>Pooideae</taxon>
        <taxon>Triticodae</taxon>
        <taxon>Triticeae</taxon>
        <taxon>Triticinae</taxon>
        <taxon>Triticum</taxon>
    </lineage>
</organism>
<dbReference type="Gramene" id="TraesCLE_scaffold_011799_01G000200.1">
    <property type="protein sequence ID" value="TraesCLE_scaffold_011799_01G000200.1"/>
    <property type="gene ID" value="TraesCLE_scaffold_011799_01G000200"/>
</dbReference>
<keyword evidence="2" id="KW-0805">Transcription regulation</keyword>
<keyword evidence="3" id="KW-0238">DNA-binding</keyword>
<evidence type="ECO:0000256" key="2">
    <source>
        <dbReference type="ARBA" id="ARBA00023015"/>
    </source>
</evidence>
<feature type="compositionally biased region" description="Basic and acidic residues" evidence="6">
    <location>
        <begin position="365"/>
        <end position="375"/>
    </location>
</feature>
<dbReference type="Proteomes" id="UP000019116">
    <property type="component" value="Chromosome 4D"/>
</dbReference>
<dbReference type="GO" id="GO:0003677">
    <property type="term" value="F:DNA binding"/>
    <property type="evidence" value="ECO:0007669"/>
    <property type="project" value="UniProtKB-KW"/>
</dbReference>
<keyword evidence="8" id="KW-1185">Reference proteome</keyword>
<proteinExistence type="predicted"/>
<evidence type="ECO:0000256" key="5">
    <source>
        <dbReference type="ARBA" id="ARBA00023242"/>
    </source>
</evidence>
<dbReference type="SUPFAM" id="SSF101936">
    <property type="entry name" value="DNA-binding pseudobarrel domain"/>
    <property type="match status" value="1"/>
</dbReference>
<dbReference type="GO" id="GO:0005634">
    <property type="term" value="C:nucleus"/>
    <property type="evidence" value="ECO:0007669"/>
    <property type="project" value="UniProtKB-SubCell"/>
</dbReference>
<keyword evidence="5" id="KW-0539">Nucleus</keyword>